<name>A0A1G5DAY9_9PAST</name>
<dbReference type="EMBL" id="FMUQ01000011">
    <property type="protein sequence ID" value="SCY11865.1"/>
    <property type="molecule type" value="Genomic_DNA"/>
</dbReference>
<accession>A0A1G5DAY9</accession>
<evidence type="ECO:0000313" key="7">
    <source>
        <dbReference type="EMBL" id="SCY11865.1"/>
    </source>
</evidence>
<dbReference type="PANTHER" id="PTHR30222">
    <property type="entry name" value="SPERMIDINE/PUTRESCINE-BINDING PERIPLASMIC PROTEIN"/>
    <property type="match status" value="1"/>
</dbReference>
<proteinExistence type="inferred from homology"/>
<evidence type="ECO:0000256" key="6">
    <source>
        <dbReference type="SAM" id="SignalP"/>
    </source>
</evidence>
<dbReference type="InterPro" id="IPR006059">
    <property type="entry name" value="SBP"/>
</dbReference>
<dbReference type="PIRSF" id="PIRSF019574">
    <property type="entry name" value="Periplasmic_polyamine_BP"/>
    <property type="match status" value="1"/>
</dbReference>
<keyword evidence="8" id="KW-1185">Reference proteome</keyword>
<evidence type="ECO:0000256" key="2">
    <source>
        <dbReference type="ARBA" id="ARBA00022448"/>
    </source>
</evidence>
<evidence type="ECO:0000256" key="3">
    <source>
        <dbReference type="ARBA" id="ARBA00022729"/>
    </source>
</evidence>
<gene>
    <name evidence="7" type="ORF">SAMN02910354_01547</name>
</gene>
<keyword evidence="3 6" id="KW-0732">Signal</keyword>
<dbReference type="PRINTS" id="PR00909">
    <property type="entry name" value="SPERMDNBNDNG"/>
</dbReference>
<dbReference type="RefSeq" id="WP_041640100.1">
    <property type="nucleotide sequence ID" value="NZ_CP015031.1"/>
</dbReference>
<protein>
    <recommendedName>
        <fullName evidence="5">Putrescine-binding periplasmic protein</fullName>
    </recommendedName>
</protein>
<sequence>MKKHFTRSIQTLLVTATAFFSTASFAAPKQLYIYNWTDYIPSDLISKFTRETGIKVNYSTFESNEEMFSKLKLTINKPGYDLVFPSSYYISKMVKENMLTPINHSKLTNLKQIPSNLLNKDFDPANKFSLPYVYGLTGIGINTSFVNPDEVTGWGDLWKEKFKGKVLLTADSREVFHIALLLDGKSPNTQNEEEIRNAYQRLTKILPNVAAFNSDTPELPYIQGEVELGMIWNGSAYMAEKENPAIKFIYPKEGAIFWMDNYAIPKNARNIEGAHKFIDFMLRPEHAKIIIERMGFSMPNEGVKVLLKPEDRVNPLLFPPEDEVKKGVFQADVGDATDIYEKYWNKLKTN</sequence>
<organism evidence="7 8">
    <name type="scientific">Basfia succiniciproducens</name>
    <dbReference type="NCBI Taxonomy" id="653940"/>
    <lineage>
        <taxon>Bacteria</taxon>
        <taxon>Pseudomonadati</taxon>
        <taxon>Pseudomonadota</taxon>
        <taxon>Gammaproteobacteria</taxon>
        <taxon>Pasteurellales</taxon>
        <taxon>Pasteurellaceae</taxon>
        <taxon>Basfia</taxon>
    </lineage>
</organism>
<feature type="chain" id="PRO_5045113543" description="Putrescine-binding periplasmic protein" evidence="6">
    <location>
        <begin position="27"/>
        <end position="350"/>
    </location>
</feature>
<comment type="caution">
    <text evidence="7">The sequence shown here is derived from an EMBL/GenBank/DDBJ whole genome shotgun (WGS) entry which is preliminary data.</text>
</comment>
<keyword evidence="2 5" id="KW-0813">Transport</keyword>
<evidence type="ECO:0000256" key="4">
    <source>
        <dbReference type="ARBA" id="ARBA00022764"/>
    </source>
</evidence>
<evidence type="ECO:0000256" key="1">
    <source>
        <dbReference type="ARBA" id="ARBA00004418"/>
    </source>
</evidence>
<dbReference type="Pfam" id="PF13416">
    <property type="entry name" value="SBP_bac_8"/>
    <property type="match status" value="1"/>
</dbReference>
<dbReference type="SUPFAM" id="SSF53850">
    <property type="entry name" value="Periplasmic binding protein-like II"/>
    <property type="match status" value="1"/>
</dbReference>
<evidence type="ECO:0000313" key="8">
    <source>
        <dbReference type="Proteomes" id="UP000199588"/>
    </source>
</evidence>
<dbReference type="PANTHER" id="PTHR30222:SF17">
    <property type="entry name" value="SPERMIDINE_PUTRESCINE-BINDING PERIPLASMIC PROTEIN"/>
    <property type="match status" value="1"/>
</dbReference>
<reference evidence="7 8" key="1">
    <citation type="submission" date="2016-10" db="EMBL/GenBank/DDBJ databases">
        <authorList>
            <person name="Varghese N."/>
            <person name="Submissions S."/>
        </authorList>
    </citation>
    <scope>NUCLEOTIDE SEQUENCE [LARGE SCALE GENOMIC DNA]</scope>
    <source>
        <strain evidence="7 8">DSM 22022</strain>
    </source>
</reference>
<comment type="function">
    <text evidence="5">Required for the activity of the bacterial periplasmic transport system of putrescine.</text>
</comment>
<comment type="similarity">
    <text evidence="5">Belongs to the bacterial solute-binding protein PotD/PotF family.</text>
</comment>
<dbReference type="InterPro" id="IPR001188">
    <property type="entry name" value="Sperm_putr-bd"/>
</dbReference>
<comment type="subcellular location">
    <subcellularLocation>
        <location evidence="1 5">Periplasm</location>
    </subcellularLocation>
</comment>
<dbReference type="Proteomes" id="UP000199588">
    <property type="component" value="Unassembled WGS sequence"/>
</dbReference>
<feature type="signal peptide" evidence="6">
    <location>
        <begin position="1"/>
        <end position="26"/>
    </location>
</feature>
<dbReference type="Gene3D" id="3.40.190.10">
    <property type="entry name" value="Periplasmic binding protein-like II"/>
    <property type="match status" value="2"/>
</dbReference>
<keyword evidence="4 5" id="KW-0574">Periplasm</keyword>
<evidence type="ECO:0000256" key="5">
    <source>
        <dbReference type="PIRNR" id="PIRNR019574"/>
    </source>
</evidence>